<accession>A0ABP0L238</accession>
<feature type="compositionally biased region" description="Basic and acidic residues" evidence="1">
    <location>
        <begin position="94"/>
        <end position="113"/>
    </location>
</feature>
<evidence type="ECO:0000313" key="6">
    <source>
        <dbReference type="Proteomes" id="UP001642464"/>
    </source>
</evidence>
<organism evidence="5 6">
    <name type="scientific">Durusdinium trenchii</name>
    <dbReference type="NCBI Taxonomy" id="1381693"/>
    <lineage>
        <taxon>Eukaryota</taxon>
        <taxon>Sar</taxon>
        <taxon>Alveolata</taxon>
        <taxon>Dinophyceae</taxon>
        <taxon>Suessiales</taxon>
        <taxon>Symbiodiniaceae</taxon>
        <taxon>Durusdinium</taxon>
    </lineage>
</organism>
<feature type="compositionally biased region" description="Basic and acidic residues" evidence="1">
    <location>
        <begin position="49"/>
        <end position="72"/>
    </location>
</feature>
<feature type="region of interest" description="Disordered" evidence="1">
    <location>
        <begin position="49"/>
        <end position="211"/>
    </location>
</feature>
<protein>
    <submittedName>
        <fullName evidence="5">Uncharacterized protein</fullName>
    </submittedName>
</protein>
<reference evidence="5 6" key="1">
    <citation type="submission" date="2024-02" db="EMBL/GenBank/DDBJ databases">
        <authorList>
            <person name="Chen Y."/>
            <person name="Shah S."/>
            <person name="Dougan E. K."/>
            <person name="Thang M."/>
            <person name="Chan C."/>
        </authorList>
    </citation>
    <scope>NUCLEOTIDE SEQUENCE [LARGE SCALE GENOMIC DNA]</scope>
</reference>
<sequence>LEMQAAMLPKEIGSLKEMELVCWKAFNAFCELHSPQDLKLFKLFEANMKKPETKAKPKPPTESKHDMAKGEMDVGPAKSESEKGNDAAIVVDPGKPELEVGDDNKGANKHKDDQEEADQNDNQAWWWTSSAKKKKKKKQNKAWSDNQQEAQQEEQKEDTAIQEGKDKAAAEKGDKAAVEKGDKAADEKGDEPKSSSSAVATAPVIEKLHDV</sequence>
<gene>
    <name evidence="2" type="ORF">SCF082_LOCUS17825</name>
    <name evidence="3" type="ORF">SCF082_LOCUS17826</name>
    <name evidence="4" type="ORF">SCF082_LOCUS20406</name>
    <name evidence="5" type="ORF">SCF082_LOCUS20407</name>
</gene>
<dbReference type="EMBL" id="CAXAMM010014227">
    <property type="protein sequence ID" value="CAK9033235.1"/>
    <property type="molecule type" value="Genomic_DNA"/>
</dbReference>
<feature type="compositionally biased region" description="Basic and acidic residues" evidence="1">
    <location>
        <begin position="153"/>
        <end position="193"/>
    </location>
</feature>
<dbReference type="EMBL" id="CAXAMM010011862">
    <property type="protein sequence ID" value="CAK9027239.1"/>
    <property type="molecule type" value="Genomic_DNA"/>
</dbReference>
<evidence type="ECO:0000313" key="5">
    <source>
        <dbReference type="EMBL" id="CAK9033237.1"/>
    </source>
</evidence>
<comment type="caution">
    <text evidence="5">The sequence shown here is derived from an EMBL/GenBank/DDBJ whole genome shotgun (WGS) entry which is preliminary data.</text>
</comment>
<evidence type="ECO:0000313" key="3">
    <source>
        <dbReference type="EMBL" id="CAK9027239.1"/>
    </source>
</evidence>
<feature type="compositionally biased region" description="Basic residues" evidence="1">
    <location>
        <begin position="131"/>
        <end position="140"/>
    </location>
</feature>
<name>A0ABP0L238_9DINO</name>
<evidence type="ECO:0000313" key="4">
    <source>
        <dbReference type="EMBL" id="CAK9033235.1"/>
    </source>
</evidence>
<evidence type="ECO:0000256" key="1">
    <source>
        <dbReference type="SAM" id="MobiDB-lite"/>
    </source>
</evidence>
<evidence type="ECO:0000313" key="2">
    <source>
        <dbReference type="EMBL" id="CAK9027237.1"/>
    </source>
</evidence>
<keyword evidence="6" id="KW-1185">Reference proteome</keyword>
<proteinExistence type="predicted"/>
<feature type="non-terminal residue" evidence="5">
    <location>
        <position position="211"/>
    </location>
</feature>
<dbReference type="EMBL" id="CAXAMM010011861">
    <property type="protein sequence ID" value="CAK9027237.1"/>
    <property type="molecule type" value="Genomic_DNA"/>
</dbReference>
<dbReference type="EMBL" id="CAXAMM010014228">
    <property type="protein sequence ID" value="CAK9033237.1"/>
    <property type="molecule type" value="Genomic_DNA"/>
</dbReference>
<feature type="non-terminal residue" evidence="5">
    <location>
        <position position="1"/>
    </location>
</feature>
<dbReference type="Proteomes" id="UP001642464">
    <property type="component" value="Unassembled WGS sequence"/>
</dbReference>